<dbReference type="SUPFAM" id="SSF141868">
    <property type="entry name" value="EAL domain-like"/>
    <property type="match status" value="1"/>
</dbReference>
<comment type="caution">
    <text evidence="2">The sequence shown here is derived from an EMBL/GenBank/DDBJ whole genome shotgun (WGS) entry which is preliminary data.</text>
</comment>
<dbReference type="InterPro" id="IPR050706">
    <property type="entry name" value="Cyclic-di-GMP_PDE-like"/>
</dbReference>
<organism evidence="2">
    <name type="scientific">bioreactor metagenome</name>
    <dbReference type="NCBI Taxonomy" id="1076179"/>
    <lineage>
        <taxon>unclassified sequences</taxon>
        <taxon>metagenomes</taxon>
        <taxon>ecological metagenomes</taxon>
    </lineage>
</organism>
<protein>
    <recommendedName>
        <fullName evidence="1">EAL domain-containing protein</fullName>
    </recommendedName>
</protein>
<dbReference type="Pfam" id="PF00563">
    <property type="entry name" value="EAL"/>
    <property type="match status" value="1"/>
</dbReference>
<evidence type="ECO:0000259" key="1">
    <source>
        <dbReference type="PROSITE" id="PS50883"/>
    </source>
</evidence>
<reference evidence="2" key="1">
    <citation type="submission" date="2019-08" db="EMBL/GenBank/DDBJ databases">
        <authorList>
            <person name="Kucharzyk K."/>
            <person name="Murdoch R.W."/>
            <person name="Higgins S."/>
            <person name="Loffler F."/>
        </authorList>
    </citation>
    <scope>NUCLEOTIDE SEQUENCE</scope>
</reference>
<sequence length="234" mass="27245">MDKMQELLDDLYLVCQPIMLCSHTNSIDGYEILLRSTKLRAFPEKMFLWFIEKEERNSKLMAYYLREMKKLIESHSDTKLALNLHPKQLQHPSTWNFLDNISLLKGNVSIELTEHHCDFDRPDGEECLQNCILRLKKKGFSVAIDDVGSGQNNFELVARNIPNITTIKVSLLKFRNLNEEVLFQFLDSWLFLSEKHQLKMIVEGIESESVSNKLKNLGMVYQQGYYHGKGQVLS</sequence>
<proteinExistence type="predicted"/>
<dbReference type="SMART" id="SM00052">
    <property type="entry name" value="EAL"/>
    <property type="match status" value="1"/>
</dbReference>
<gene>
    <name evidence="2" type="ORF">SDC9_49685</name>
</gene>
<name>A0A644WIU4_9ZZZZ</name>
<dbReference type="PANTHER" id="PTHR33121">
    <property type="entry name" value="CYCLIC DI-GMP PHOSPHODIESTERASE PDEF"/>
    <property type="match status" value="1"/>
</dbReference>
<dbReference type="CDD" id="cd01948">
    <property type="entry name" value="EAL"/>
    <property type="match status" value="1"/>
</dbReference>
<evidence type="ECO:0000313" key="2">
    <source>
        <dbReference type="EMBL" id="MPM03418.1"/>
    </source>
</evidence>
<dbReference type="EMBL" id="VSSQ01000951">
    <property type="protein sequence ID" value="MPM03418.1"/>
    <property type="molecule type" value="Genomic_DNA"/>
</dbReference>
<accession>A0A644WIU4</accession>
<dbReference type="InterPro" id="IPR035919">
    <property type="entry name" value="EAL_sf"/>
</dbReference>
<feature type="domain" description="EAL" evidence="1">
    <location>
        <begin position="1"/>
        <end position="234"/>
    </location>
</feature>
<dbReference type="Gene3D" id="3.20.20.450">
    <property type="entry name" value="EAL domain"/>
    <property type="match status" value="1"/>
</dbReference>
<dbReference type="AlphaFoldDB" id="A0A644WIU4"/>
<dbReference type="InterPro" id="IPR001633">
    <property type="entry name" value="EAL_dom"/>
</dbReference>
<dbReference type="PROSITE" id="PS50883">
    <property type="entry name" value="EAL"/>
    <property type="match status" value="1"/>
</dbReference>
<dbReference type="PANTHER" id="PTHR33121:SF76">
    <property type="entry name" value="SIGNALING PROTEIN"/>
    <property type="match status" value="1"/>
</dbReference>
<dbReference type="GO" id="GO:0071111">
    <property type="term" value="F:cyclic-guanylate-specific phosphodiesterase activity"/>
    <property type="evidence" value="ECO:0007669"/>
    <property type="project" value="InterPro"/>
</dbReference>